<dbReference type="AlphaFoldDB" id="A0A1Y1UUI7"/>
<organism evidence="4 5">
    <name type="scientific">Piromyces finnis</name>
    <dbReference type="NCBI Taxonomy" id="1754191"/>
    <lineage>
        <taxon>Eukaryota</taxon>
        <taxon>Fungi</taxon>
        <taxon>Fungi incertae sedis</taxon>
        <taxon>Chytridiomycota</taxon>
        <taxon>Chytridiomycota incertae sedis</taxon>
        <taxon>Neocallimastigomycetes</taxon>
        <taxon>Neocallimastigales</taxon>
        <taxon>Neocallimastigaceae</taxon>
        <taxon>Piromyces</taxon>
    </lineage>
</organism>
<dbReference type="GO" id="GO:0051016">
    <property type="term" value="P:barbed-end actin filament capping"/>
    <property type="evidence" value="ECO:0007669"/>
    <property type="project" value="TreeGrafter"/>
</dbReference>
<dbReference type="GO" id="GO:0051015">
    <property type="term" value="F:actin filament binding"/>
    <property type="evidence" value="ECO:0007669"/>
    <property type="project" value="InterPro"/>
</dbReference>
<dbReference type="GO" id="GO:0005634">
    <property type="term" value="C:nucleus"/>
    <property type="evidence" value="ECO:0007669"/>
    <property type="project" value="TreeGrafter"/>
</dbReference>
<evidence type="ECO:0000313" key="4">
    <source>
        <dbReference type="EMBL" id="ORX41676.1"/>
    </source>
</evidence>
<sequence>MPENTDLSKLILPDNCYKGEIKIDANALFNTNPKNMNFENAKQLNSIMTNANDNLQAIYGFVFDPISCNFMEITESEIGQFYSKNSYIFLCIYKVNNDTEDGDNENDSDDSDYENDSELAQFQSTKSHTIIGKKKTFNHKMNCVVYFWQGTMANRFAWLSFLYSKKDQIEAGTLAAYNEPLHVIILNQGNECLPFLSHLNNYCVYYKNKRLNYYDEANIVNPLSYTCSNENINMEDEDDKSIIYKKQTLRMFHIQTNQKYKTTRAWEVDIKAESLVTRDCFLVIYNNLDFIQRDSECNSELDDNGSTNNVNEEEIKNEEMKNNFNSMKEEEEGDISIDLGRKYSVDSYASTVTSINHRNEKPAGENGPFICDLWVGKGASKDEVRRAIDISKWISELMASDEPLSVKKPDNFGFDLNTIQNSNLSILDGKYTLNLIQEGSESDQFWNNLGVNVNAESNVLSTSSSFYGTDKRRTLIKNYSSSFLLNMKKKKLNIYYGKGTESWYMKPPRFFKCDCSQGYFSAREIENFCQYDLSDDSCIILDSNSPGKIYVWIGRNSSDVVRKLTQKSVEVWLTNIDDGRWYDSNFLTLSKNSDEAPTTTNNSINNIKQTQNETESDNSHTSNIQEKKEDDIIEKLNNCLEEDPYIKRMRERRERKTKKAPKKSDVVIEYQGEESIDFKSFFFGWSEEVSKNINYDPGNSYIKEMAKKKKQREELCNTAEYYEPLIYRLCNVDE</sequence>
<dbReference type="InterPro" id="IPR007123">
    <property type="entry name" value="Gelsolin-like_dom"/>
</dbReference>
<accession>A0A1Y1UUI7</accession>
<dbReference type="GO" id="GO:0005546">
    <property type="term" value="F:phosphatidylinositol-4,5-bisphosphate binding"/>
    <property type="evidence" value="ECO:0007669"/>
    <property type="project" value="TreeGrafter"/>
</dbReference>
<reference evidence="4 5" key="2">
    <citation type="submission" date="2016-08" db="EMBL/GenBank/DDBJ databases">
        <title>Pervasive Adenine N6-methylation of Active Genes in Fungi.</title>
        <authorList>
            <consortium name="DOE Joint Genome Institute"/>
            <person name="Mondo S.J."/>
            <person name="Dannebaum R.O."/>
            <person name="Kuo R.C."/>
            <person name="Labutti K."/>
            <person name="Haridas S."/>
            <person name="Kuo A."/>
            <person name="Salamov A."/>
            <person name="Ahrendt S.R."/>
            <person name="Lipzen A."/>
            <person name="Sullivan W."/>
            <person name="Andreopoulos W.B."/>
            <person name="Clum A."/>
            <person name="Lindquist E."/>
            <person name="Daum C."/>
            <person name="Ramamoorthy G.K."/>
            <person name="Gryganskyi A."/>
            <person name="Culley D."/>
            <person name="Magnuson J.K."/>
            <person name="James T.Y."/>
            <person name="O'Malley M.A."/>
            <person name="Stajich J.E."/>
            <person name="Spatafora J.W."/>
            <person name="Visel A."/>
            <person name="Grigoriev I.V."/>
        </authorList>
    </citation>
    <scope>NUCLEOTIDE SEQUENCE [LARGE SCALE GENOMIC DNA]</scope>
    <source>
        <strain evidence="5">finn</strain>
    </source>
</reference>
<evidence type="ECO:0000256" key="2">
    <source>
        <dbReference type="SAM" id="MobiDB-lite"/>
    </source>
</evidence>
<dbReference type="EMBL" id="MCFH01000081">
    <property type="protein sequence ID" value="ORX41676.1"/>
    <property type="molecule type" value="Genomic_DNA"/>
</dbReference>
<dbReference type="SUPFAM" id="SSF55753">
    <property type="entry name" value="Actin depolymerizing proteins"/>
    <property type="match status" value="3"/>
</dbReference>
<dbReference type="PANTHER" id="PTHR11977">
    <property type="entry name" value="VILLIN"/>
    <property type="match status" value="1"/>
</dbReference>
<evidence type="ECO:0000256" key="1">
    <source>
        <dbReference type="ARBA" id="ARBA00022737"/>
    </source>
</evidence>
<evidence type="ECO:0000313" key="5">
    <source>
        <dbReference type="Proteomes" id="UP000193719"/>
    </source>
</evidence>
<keyword evidence="1" id="KW-0677">Repeat</keyword>
<feature type="domain" description="Gelsolin-like" evidence="3">
    <location>
        <begin position="525"/>
        <end position="566"/>
    </location>
</feature>
<feature type="compositionally biased region" description="Acidic residues" evidence="2">
    <location>
        <begin position="101"/>
        <end position="117"/>
    </location>
</feature>
<dbReference type="Gene3D" id="3.40.20.10">
    <property type="entry name" value="Severin"/>
    <property type="match status" value="3"/>
</dbReference>
<dbReference type="Pfam" id="PF00626">
    <property type="entry name" value="Gelsolin"/>
    <property type="match status" value="1"/>
</dbReference>
<keyword evidence="5" id="KW-1185">Reference proteome</keyword>
<name>A0A1Y1UUI7_9FUNG</name>
<gene>
    <name evidence="4" type="ORF">BCR36DRAFT_179495</name>
</gene>
<feature type="region of interest" description="Disordered" evidence="2">
    <location>
        <begin position="101"/>
        <end position="120"/>
    </location>
</feature>
<dbReference type="GO" id="GO:0008154">
    <property type="term" value="P:actin polymerization or depolymerization"/>
    <property type="evidence" value="ECO:0007669"/>
    <property type="project" value="TreeGrafter"/>
</dbReference>
<dbReference type="Proteomes" id="UP000193719">
    <property type="component" value="Unassembled WGS sequence"/>
</dbReference>
<protein>
    <recommendedName>
        <fullName evidence="3">Gelsolin-like domain-containing protein</fullName>
    </recommendedName>
</protein>
<proteinExistence type="predicted"/>
<feature type="region of interest" description="Disordered" evidence="2">
    <location>
        <begin position="592"/>
        <end position="628"/>
    </location>
</feature>
<dbReference type="GO" id="GO:0015629">
    <property type="term" value="C:actin cytoskeleton"/>
    <property type="evidence" value="ECO:0007669"/>
    <property type="project" value="TreeGrafter"/>
</dbReference>
<evidence type="ECO:0000259" key="3">
    <source>
        <dbReference type="Pfam" id="PF00626"/>
    </source>
</evidence>
<feature type="region of interest" description="Disordered" evidence="2">
    <location>
        <begin position="298"/>
        <end position="323"/>
    </location>
</feature>
<dbReference type="GO" id="GO:0005737">
    <property type="term" value="C:cytoplasm"/>
    <property type="evidence" value="ECO:0007669"/>
    <property type="project" value="TreeGrafter"/>
</dbReference>
<dbReference type="STRING" id="1754191.A0A1Y1UUI7"/>
<dbReference type="PANTHER" id="PTHR11977:SF51">
    <property type="entry name" value="PROTEIN FLIGHTLESS-1 HOMOLOG"/>
    <property type="match status" value="1"/>
</dbReference>
<dbReference type="InterPro" id="IPR029006">
    <property type="entry name" value="ADF-H/Gelsolin-like_dom_sf"/>
</dbReference>
<dbReference type="GO" id="GO:0051014">
    <property type="term" value="P:actin filament severing"/>
    <property type="evidence" value="ECO:0007669"/>
    <property type="project" value="TreeGrafter"/>
</dbReference>
<comment type="caution">
    <text evidence="4">The sequence shown here is derived from an EMBL/GenBank/DDBJ whole genome shotgun (WGS) entry which is preliminary data.</text>
</comment>
<reference evidence="4 5" key="1">
    <citation type="submission" date="2016-08" db="EMBL/GenBank/DDBJ databases">
        <title>Genomes of anaerobic fungi encode conserved fungal cellulosomes for biomass hydrolysis.</title>
        <authorList>
            <consortium name="DOE Joint Genome Institute"/>
            <person name="Haitjema C.H."/>
            <person name="Gilmore S.P."/>
            <person name="Henske J.K."/>
            <person name="Solomon K.V."/>
            <person name="De Groot R."/>
            <person name="Kuo A."/>
            <person name="Mondo S.J."/>
            <person name="Salamov A.A."/>
            <person name="Labutti K."/>
            <person name="Zhao Z."/>
            <person name="Chiniquy J."/>
            <person name="Barry K."/>
            <person name="Brewer H.M."/>
            <person name="Purvine S.O."/>
            <person name="Wright A.T."/>
            <person name="Boxma B."/>
            <person name="Van Alen T."/>
            <person name="Hackstein J.H."/>
            <person name="Baker S.E."/>
            <person name="Grigoriev I.V."/>
            <person name="O'Malley M.A."/>
        </authorList>
    </citation>
    <scope>NUCLEOTIDE SEQUENCE [LARGE SCALE GENOMIC DNA]</scope>
    <source>
        <strain evidence="5">finn</strain>
    </source>
</reference>
<dbReference type="OrthoDB" id="6375767at2759"/>
<dbReference type="InterPro" id="IPR007122">
    <property type="entry name" value="Villin/Gelsolin"/>
</dbReference>
<feature type="compositionally biased region" description="Polar residues" evidence="2">
    <location>
        <begin position="592"/>
        <end position="624"/>
    </location>
</feature>